<reference evidence="7 8" key="1">
    <citation type="submission" date="2013-09" db="EMBL/GenBank/DDBJ databases">
        <title>Genome sequencing of Phaeobacter antarcticus sp. nov. SM1211.</title>
        <authorList>
            <person name="Zhang X.-Y."/>
            <person name="Liu C."/>
            <person name="Chen X.-L."/>
            <person name="Xie B.-B."/>
            <person name="Qin Q.-L."/>
            <person name="Rong J.-C."/>
            <person name="Zhang Y.-Z."/>
        </authorList>
    </citation>
    <scope>NUCLEOTIDE SEQUENCE [LARGE SCALE GENOMIC DNA]</scope>
    <source>
        <strain evidence="7 8">SM1211</strain>
    </source>
</reference>
<dbReference type="InterPro" id="IPR014105">
    <property type="entry name" value="Carotenoid/retinoid_OxRdtase"/>
</dbReference>
<dbReference type="NCBIfam" id="TIGR02734">
    <property type="entry name" value="crtI_fam"/>
    <property type="match status" value="1"/>
</dbReference>
<feature type="domain" description="Amine oxidase" evidence="6">
    <location>
        <begin position="23"/>
        <end position="302"/>
    </location>
</feature>
<comment type="caution">
    <text evidence="7">The sequence shown here is derived from an EMBL/GenBank/DDBJ whole genome shotgun (WGS) entry which is preliminary data.</text>
</comment>
<dbReference type="GO" id="GO:0016491">
    <property type="term" value="F:oxidoreductase activity"/>
    <property type="evidence" value="ECO:0007669"/>
    <property type="project" value="UniProtKB-KW"/>
</dbReference>
<dbReference type="InterPro" id="IPR036188">
    <property type="entry name" value="FAD/NAD-bd_sf"/>
</dbReference>
<dbReference type="EMBL" id="AWWI01000047">
    <property type="protein sequence ID" value="PIL21136.1"/>
    <property type="molecule type" value="Genomic_DNA"/>
</dbReference>
<dbReference type="SUPFAM" id="SSF51905">
    <property type="entry name" value="FAD/NAD(P)-binding domain"/>
    <property type="match status" value="1"/>
</dbReference>
<dbReference type="Gene3D" id="3.50.50.60">
    <property type="entry name" value="FAD/NAD(P)-binding domain"/>
    <property type="match status" value="2"/>
</dbReference>
<dbReference type="RefSeq" id="WP_099910113.1">
    <property type="nucleotide sequence ID" value="NZ_AWWI01000047.1"/>
</dbReference>
<sequence>MSVLKNTKSDCQIGPVLVIGAGIGGLCAALRLANAGIDVTIIERHGEPGGKMRQVNGVDAGPTVLTMRDVFDTLFSDIGEKTEDHVTLILQDILARHWWPGTGPLDLYANPERSAEAIGQLSGRQSAQEFRVFSARAQRLFNGFQDPVMNTPVLRLGALAYHVLRDPGLIRAMAPLSSLSGLLDRSFSDPRLRQLFGRYATYVGGSPYHSPALLALIWQAEAAGVWCVKGGMHALARAIARLIERRGGTLRYNSHVTRIETDSDGVTGAVLSDGSTLPARQIVFNGDPRALSLGLLGPQVTSVAPRTTQTPRSLSANVWSFSSPLTGPELVHHNVFFCADPRAEFNDIAQGRIPTDPTLYICAEDRGQGVTPPKQERFEIIMNAPPLSQRKAHPEDYAICHSQTFNSLSRFGLTFAQSPGPEALTTPEGFEILFPGTAGSLYGQSPHGMTAALNRPVAVTHVPGLVLAGGGVHPGAGVPMAALSGRHAAEAILRGRTSTLPSRQTATRGGISTA</sequence>
<dbReference type="GO" id="GO:0016117">
    <property type="term" value="P:carotenoid biosynthetic process"/>
    <property type="evidence" value="ECO:0007669"/>
    <property type="project" value="UniProtKB-KW"/>
</dbReference>
<dbReference type="PANTHER" id="PTHR43734">
    <property type="entry name" value="PHYTOENE DESATURASE"/>
    <property type="match status" value="1"/>
</dbReference>
<dbReference type="OrthoDB" id="9774675at2"/>
<dbReference type="PANTHER" id="PTHR43734:SF7">
    <property type="entry name" value="4,4'-DIAPONEUROSPORENE OXYGENASE"/>
    <property type="match status" value="1"/>
</dbReference>
<evidence type="ECO:0000256" key="1">
    <source>
        <dbReference type="ARBA" id="ARBA00004829"/>
    </source>
</evidence>
<gene>
    <name evidence="7" type="ORF">P775_06200</name>
</gene>
<evidence type="ECO:0000256" key="5">
    <source>
        <dbReference type="RuleBase" id="RU362075"/>
    </source>
</evidence>
<dbReference type="InterPro" id="IPR054841">
    <property type="entry name" value="carotdesatCrtD"/>
</dbReference>
<accession>A0A2G8RHQ8</accession>
<dbReference type="InterPro" id="IPR002937">
    <property type="entry name" value="Amino_oxidase"/>
</dbReference>
<evidence type="ECO:0000313" key="8">
    <source>
        <dbReference type="Proteomes" id="UP000231259"/>
    </source>
</evidence>
<keyword evidence="3 5" id="KW-0125">Carotenoid biosynthesis</keyword>
<evidence type="ECO:0000256" key="4">
    <source>
        <dbReference type="ARBA" id="ARBA00023002"/>
    </source>
</evidence>
<evidence type="ECO:0000313" key="7">
    <source>
        <dbReference type="EMBL" id="PIL21136.1"/>
    </source>
</evidence>
<keyword evidence="8" id="KW-1185">Reference proteome</keyword>
<name>A0A2G8RHQ8_9RHOB</name>
<evidence type="ECO:0000259" key="6">
    <source>
        <dbReference type="Pfam" id="PF01593"/>
    </source>
</evidence>
<proteinExistence type="inferred from homology"/>
<dbReference type="Pfam" id="PF01593">
    <property type="entry name" value="Amino_oxidase"/>
    <property type="match status" value="1"/>
</dbReference>
<protein>
    <recommendedName>
        <fullName evidence="6">Amine oxidase domain-containing protein</fullName>
    </recommendedName>
</protein>
<dbReference type="Proteomes" id="UP000231259">
    <property type="component" value="Unassembled WGS sequence"/>
</dbReference>
<organism evidence="7 8">
    <name type="scientific">Puniceibacterium antarcticum</name>
    <dbReference type="NCBI Taxonomy" id="1206336"/>
    <lineage>
        <taxon>Bacteria</taxon>
        <taxon>Pseudomonadati</taxon>
        <taxon>Pseudomonadota</taxon>
        <taxon>Alphaproteobacteria</taxon>
        <taxon>Rhodobacterales</taxon>
        <taxon>Paracoccaceae</taxon>
        <taxon>Puniceibacterium</taxon>
    </lineage>
</organism>
<keyword evidence="4 5" id="KW-0560">Oxidoreductase</keyword>
<evidence type="ECO:0000256" key="3">
    <source>
        <dbReference type="ARBA" id="ARBA00022746"/>
    </source>
</evidence>
<comment type="similarity">
    <text evidence="2 5">Belongs to the carotenoid/retinoid oxidoreductase family.</text>
</comment>
<evidence type="ECO:0000256" key="2">
    <source>
        <dbReference type="ARBA" id="ARBA00006046"/>
    </source>
</evidence>
<dbReference type="AlphaFoldDB" id="A0A2G8RHQ8"/>
<dbReference type="NCBIfam" id="NF045637">
    <property type="entry name" value="carotdesatCrtDProt"/>
    <property type="match status" value="1"/>
</dbReference>
<comment type="pathway">
    <text evidence="1 5">Carotenoid biosynthesis.</text>
</comment>